<evidence type="ECO:0000313" key="8">
    <source>
        <dbReference type="Proteomes" id="UP000005239"/>
    </source>
</evidence>
<dbReference type="InterPro" id="IPR011025">
    <property type="entry name" value="GproteinA_insert"/>
</dbReference>
<keyword evidence="8" id="KW-1185">Reference proteome</keyword>
<accession>A0A2A6CQD1</accession>
<dbReference type="GO" id="GO:0046872">
    <property type="term" value="F:metal ion binding"/>
    <property type="evidence" value="ECO:0007669"/>
    <property type="project" value="UniProtKB-KW"/>
</dbReference>
<keyword evidence="1 6" id="KW-0479">Metal-binding</keyword>
<dbReference type="GO" id="GO:0007188">
    <property type="term" value="P:adenylate cyclase-modulating G protein-coupled receptor signaling pathway"/>
    <property type="evidence" value="ECO:0000318"/>
    <property type="project" value="GO_Central"/>
</dbReference>
<keyword evidence="6" id="KW-0460">Magnesium</keyword>
<dbReference type="GO" id="GO:0001664">
    <property type="term" value="F:G protein-coupled receptor binding"/>
    <property type="evidence" value="ECO:0000318"/>
    <property type="project" value="GO_Central"/>
</dbReference>
<evidence type="ECO:0000256" key="2">
    <source>
        <dbReference type="ARBA" id="ARBA00022741"/>
    </source>
</evidence>
<evidence type="ECO:0000256" key="3">
    <source>
        <dbReference type="ARBA" id="ARBA00023134"/>
    </source>
</evidence>
<dbReference type="GO" id="GO:0031683">
    <property type="term" value="F:G-protein beta/gamma-subunit complex binding"/>
    <property type="evidence" value="ECO:0000318"/>
    <property type="project" value="GO_Central"/>
</dbReference>
<evidence type="ECO:0000256" key="5">
    <source>
        <dbReference type="PIRSR" id="PIRSR601019-1"/>
    </source>
</evidence>
<dbReference type="SUPFAM" id="SSF47895">
    <property type="entry name" value="Transducin (alpha subunit), insertion domain"/>
    <property type="match status" value="1"/>
</dbReference>
<reference evidence="7" key="2">
    <citation type="submission" date="2022-06" db="UniProtKB">
        <authorList>
            <consortium name="EnsemblMetazoa"/>
        </authorList>
    </citation>
    <scope>IDENTIFICATION</scope>
    <source>
        <strain evidence="7">PS312</strain>
    </source>
</reference>
<dbReference type="CDD" id="cd00066">
    <property type="entry name" value="G-alpha"/>
    <property type="match status" value="1"/>
</dbReference>
<dbReference type="PROSITE" id="PS51882">
    <property type="entry name" value="G_ALPHA"/>
    <property type="match status" value="1"/>
</dbReference>
<protein>
    <submittedName>
        <fullName evidence="7">ADP ribosylation factor</fullName>
    </submittedName>
</protein>
<evidence type="ECO:0000313" key="7">
    <source>
        <dbReference type="EnsemblMetazoa" id="PPA10789.1"/>
    </source>
</evidence>
<evidence type="ECO:0000256" key="1">
    <source>
        <dbReference type="ARBA" id="ARBA00022723"/>
    </source>
</evidence>
<feature type="binding site" evidence="5">
    <location>
        <begin position="292"/>
        <end position="295"/>
    </location>
    <ligand>
        <name>GTP</name>
        <dbReference type="ChEBI" id="CHEBI:37565"/>
    </ligand>
</feature>
<feature type="binding site" evidence="5">
    <location>
        <begin position="209"/>
        <end position="213"/>
    </location>
    <ligand>
        <name>GTP</name>
        <dbReference type="ChEBI" id="CHEBI:37565"/>
    </ligand>
</feature>
<feature type="binding site" evidence="6">
    <location>
        <position position="190"/>
    </location>
    <ligand>
        <name>Mg(2+)</name>
        <dbReference type="ChEBI" id="CHEBI:18420"/>
    </ligand>
</feature>
<evidence type="ECO:0000256" key="6">
    <source>
        <dbReference type="PIRSR" id="PIRSR601019-2"/>
    </source>
</evidence>
<dbReference type="SMART" id="SM00275">
    <property type="entry name" value="G_alpha"/>
    <property type="match status" value="1"/>
</dbReference>
<dbReference type="SUPFAM" id="SSF52540">
    <property type="entry name" value="P-loop containing nucleoside triphosphate hydrolases"/>
    <property type="match status" value="1"/>
</dbReference>
<evidence type="ECO:0000256" key="4">
    <source>
        <dbReference type="ARBA" id="ARBA00023224"/>
    </source>
</evidence>
<dbReference type="Gene3D" id="1.10.400.10">
    <property type="entry name" value="GI Alpha 1, domain 2-like"/>
    <property type="match status" value="1"/>
</dbReference>
<dbReference type="GO" id="GO:0005737">
    <property type="term" value="C:cytoplasm"/>
    <property type="evidence" value="ECO:0000318"/>
    <property type="project" value="GO_Central"/>
</dbReference>
<dbReference type="GO" id="GO:0005525">
    <property type="term" value="F:GTP binding"/>
    <property type="evidence" value="ECO:0007669"/>
    <property type="project" value="UniProtKB-KW"/>
</dbReference>
<feature type="binding site" evidence="5">
    <location>
        <begin position="184"/>
        <end position="190"/>
    </location>
    <ligand>
        <name>GTP</name>
        <dbReference type="ChEBI" id="CHEBI:37565"/>
    </ligand>
</feature>
<dbReference type="Gene3D" id="3.40.50.300">
    <property type="entry name" value="P-loop containing nucleotide triphosphate hydrolases"/>
    <property type="match status" value="2"/>
</dbReference>
<dbReference type="PANTHER" id="PTHR10218">
    <property type="entry name" value="GTP-BINDING PROTEIN ALPHA SUBUNIT"/>
    <property type="match status" value="1"/>
</dbReference>
<proteinExistence type="predicted"/>
<gene>
    <name evidence="7" type="primary">WBGene00100343</name>
</gene>
<dbReference type="EnsemblMetazoa" id="PPA10789.1">
    <property type="protein sequence ID" value="PPA10789.1"/>
    <property type="gene ID" value="WBGene00100343"/>
</dbReference>
<feature type="binding site" evidence="5">
    <location>
        <position position="349"/>
    </location>
    <ligand>
        <name>GTP</name>
        <dbReference type="ChEBI" id="CHEBI:37565"/>
    </ligand>
</feature>
<dbReference type="GO" id="GO:0003924">
    <property type="term" value="F:GTPase activity"/>
    <property type="evidence" value="ECO:0000318"/>
    <property type="project" value="GO_Central"/>
</dbReference>
<dbReference type="InterPro" id="IPR001019">
    <property type="entry name" value="Gprotein_alpha_su"/>
</dbReference>
<dbReference type="OrthoDB" id="5817230at2759"/>
<reference evidence="8" key="1">
    <citation type="journal article" date="2008" name="Nat. Genet.">
        <title>The Pristionchus pacificus genome provides a unique perspective on nematode lifestyle and parasitism.</title>
        <authorList>
            <person name="Dieterich C."/>
            <person name="Clifton S.W."/>
            <person name="Schuster L.N."/>
            <person name="Chinwalla A."/>
            <person name="Delehaunty K."/>
            <person name="Dinkelacker I."/>
            <person name="Fulton L."/>
            <person name="Fulton R."/>
            <person name="Godfrey J."/>
            <person name="Minx P."/>
            <person name="Mitreva M."/>
            <person name="Roeseler W."/>
            <person name="Tian H."/>
            <person name="Witte H."/>
            <person name="Yang S.P."/>
            <person name="Wilson R.K."/>
            <person name="Sommer R.J."/>
        </authorList>
    </citation>
    <scope>NUCLEOTIDE SEQUENCE [LARGE SCALE GENOMIC DNA]</scope>
    <source>
        <strain evidence="8">PS312</strain>
    </source>
</reference>
<dbReference type="GO" id="GO:0005834">
    <property type="term" value="C:heterotrimeric G-protein complex"/>
    <property type="evidence" value="ECO:0000318"/>
    <property type="project" value="GO_Central"/>
</dbReference>
<name>A0A2A6CQD1_PRIPA</name>
<dbReference type="PRINTS" id="PR00318">
    <property type="entry name" value="GPROTEINA"/>
</dbReference>
<dbReference type="Proteomes" id="UP000005239">
    <property type="component" value="Unassembled WGS sequence"/>
</dbReference>
<keyword evidence="4" id="KW-0807">Transducer</keyword>
<dbReference type="PANTHER" id="PTHR10218:SF302">
    <property type="entry name" value="GUANINE NUCLEOTIDE-BINDING PROTEIN ALPHA-5 SUBUNIT"/>
    <property type="match status" value="1"/>
</dbReference>
<keyword evidence="3 5" id="KW-0342">GTP-binding</keyword>
<sequence>MGITMAKCASISVYDETWGDAPDNDNMNVENNIPVTIRNAKLQAAISVEIDESLEREKNEDLKRLKILLLGGSDAGKSTILKQMRILHMNGFSNDEMHSFHKHLKLNVFQNSINRFAGGISRILGFDDEQENEYLLSFLIFKSVQTFLGLYPNYASLPDNAHYFLPKLTALLSLNYSPSAEDILHLRIPTTSVNEINFVFSKRAIRLIDVGGQRTYRKKWMHYFDGVAAVLFVVSMAAYDQALDDVDKSVKPVMSSDVLSDKDNRLRDSVQQFGDMLRSKYLLTSAFILFLNKKDLFWKKLARHPLEKFISGYKGTTNEEAAAFLKEHFIKRRSKTDKDRPIYSHYTCATDTKNVEFVFKAACEIVWQKNLNNSGIQ</sequence>
<feature type="binding site" evidence="6">
    <location>
        <position position="78"/>
    </location>
    <ligand>
        <name>Mg(2+)</name>
        <dbReference type="ChEBI" id="CHEBI:18420"/>
    </ligand>
</feature>
<organism evidence="7 8">
    <name type="scientific">Pristionchus pacificus</name>
    <name type="common">Parasitic nematode worm</name>
    <dbReference type="NCBI Taxonomy" id="54126"/>
    <lineage>
        <taxon>Eukaryota</taxon>
        <taxon>Metazoa</taxon>
        <taxon>Ecdysozoa</taxon>
        <taxon>Nematoda</taxon>
        <taxon>Chromadorea</taxon>
        <taxon>Rhabditida</taxon>
        <taxon>Rhabditina</taxon>
        <taxon>Diplogasteromorpha</taxon>
        <taxon>Diplogasteroidea</taxon>
        <taxon>Neodiplogasteridae</taxon>
        <taxon>Pristionchus</taxon>
    </lineage>
</organism>
<dbReference type="FunFam" id="3.40.50.300:FF:003469">
    <property type="entry name" value="Uncharacterized protein"/>
    <property type="match status" value="1"/>
</dbReference>
<keyword evidence="2 5" id="KW-0547">Nucleotide-binding</keyword>
<dbReference type="Pfam" id="PF00503">
    <property type="entry name" value="G-alpha"/>
    <property type="match status" value="2"/>
</dbReference>
<dbReference type="InterPro" id="IPR027417">
    <property type="entry name" value="P-loop_NTPase"/>
</dbReference>
<dbReference type="AlphaFoldDB" id="A0A2A6CQD1"/>
<accession>A0A8R1U977</accession>